<dbReference type="Gene3D" id="3.40.1350.10">
    <property type="match status" value="1"/>
</dbReference>
<evidence type="ECO:0000256" key="1">
    <source>
        <dbReference type="ARBA" id="ARBA00006738"/>
    </source>
</evidence>
<name>A0A4R2RCY6_9RHOB</name>
<dbReference type="RefSeq" id="WP_132952443.1">
    <property type="nucleotide sequence ID" value="NZ_SLXU01000015.1"/>
</dbReference>
<keyword evidence="3" id="KW-0540">Nuclease</keyword>
<protein>
    <recommendedName>
        <fullName evidence="2">UPF0102 protein EV663_11537</fullName>
    </recommendedName>
</protein>
<gene>
    <name evidence="3" type="ORF">EV663_11537</name>
</gene>
<dbReference type="HAMAP" id="MF_00048">
    <property type="entry name" value="UPF0102"/>
    <property type="match status" value="1"/>
</dbReference>
<dbReference type="Pfam" id="PF02021">
    <property type="entry name" value="UPF0102"/>
    <property type="match status" value="1"/>
</dbReference>
<dbReference type="InterPro" id="IPR011856">
    <property type="entry name" value="tRNA_endonuc-like_dom_sf"/>
</dbReference>
<dbReference type="AlphaFoldDB" id="A0A4R2RCY6"/>
<keyword evidence="3" id="KW-0255">Endonuclease</keyword>
<dbReference type="OrthoDB" id="9812968at2"/>
<evidence type="ECO:0000313" key="4">
    <source>
        <dbReference type="Proteomes" id="UP000295050"/>
    </source>
</evidence>
<keyword evidence="4" id="KW-1185">Reference proteome</keyword>
<comment type="similarity">
    <text evidence="1 2">Belongs to the UPF0102 family.</text>
</comment>
<keyword evidence="3" id="KW-0378">Hydrolase</keyword>
<dbReference type="InterPro" id="IPR011335">
    <property type="entry name" value="Restrct_endonuc-II-like"/>
</dbReference>
<dbReference type="GO" id="GO:0004519">
    <property type="term" value="F:endonuclease activity"/>
    <property type="evidence" value="ECO:0007669"/>
    <property type="project" value="UniProtKB-KW"/>
</dbReference>
<dbReference type="SUPFAM" id="SSF52980">
    <property type="entry name" value="Restriction endonuclease-like"/>
    <property type="match status" value="1"/>
</dbReference>
<sequence>MSGTVSYHAGLAAEDSVARGYEARGLPIAARRWRGRSGEIDLVARDGDGLVFVEVKKARDFVRAAERVGRRQMERVMGAALEFLAGEPRGQLTEIRFDVALVNAMGEIDIVENAFCA</sequence>
<dbReference type="EMBL" id="SLXU01000015">
    <property type="protein sequence ID" value="TCP59827.1"/>
    <property type="molecule type" value="Genomic_DNA"/>
</dbReference>
<reference evidence="3 4" key="1">
    <citation type="submission" date="2019-03" db="EMBL/GenBank/DDBJ databases">
        <title>Genomic Encyclopedia of Type Strains, Phase IV (KMG-IV): sequencing the most valuable type-strain genomes for metagenomic binning, comparative biology and taxonomic classification.</title>
        <authorList>
            <person name="Goeker M."/>
        </authorList>
    </citation>
    <scope>NUCLEOTIDE SEQUENCE [LARGE SCALE GENOMIC DNA]</scope>
    <source>
        <strain evidence="3 4">DSM 24766</strain>
    </source>
</reference>
<evidence type="ECO:0000256" key="2">
    <source>
        <dbReference type="HAMAP-Rule" id="MF_00048"/>
    </source>
</evidence>
<organism evidence="3 4">
    <name type="scientific">Rhodovulum bhavnagarense</name>
    <dbReference type="NCBI Taxonomy" id="992286"/>
    <lineage>
        <taxon>Bacteria</taxon>
        <taxon>Pseudomonadati</taxon>
        <taxon>Pseudomonadota</taxon>
        <taxon>Alphaproteobacteria</taxon>
        <taxon>Rhodobacterales</taxon>
        <taxon>Paracoccaceae</taxon>
        <taxon>Rhodovulum</taxon>
    </lineage>
</organism>
<accession>A0A4R2RCY6</accession>
<dbReference type="InterPro" id="IPR003509">
    <property type="entry name" value="UPF0102_YraN-like"/>
</dbReference>
<dbReference type="GO" id="GO:0003676">
    <property type="term" value="F:nucleic acid binding"/>
    <property type="evidence" value="ECO:0007669"/>
    <property type="project" value="InterPro"/>
</dbReference>
<dbReference type="PANTHER" id="PTHR34039">
    <property type="entry name" value="UPF0102 PROTEIN YRAN"/>
    <property type="match status" value="1"/>
</dbReference>
<dbReference type="Proteomes" id="UP000295050">
    <property type="component" value="Unassembled WGS sequence"/>
</dbReference>
<evidence type="ECO:0000313" key="3">
    <source>
        <dbReference type="EMBL" id="TCP59827.1"/>
    </source>
</evidence>
<proteinExistence type="inferred from homology"/>
<dbReference type="PANTHER" id="PTHR34039:SF1">
    <property type="entry name" value="UPF0102 PROTEIN YRAN"/>
    <property type="match status" value="1"/>
</dbReference>
<comment type="caution">
    <text evidence="3">The sequence shown here is derived from an EMBL/GenBank/DDBJ whole genome shotgun (WGS) entry which is preliminary data.</text>
</comment>